<evidence type="ECO:0000313" key="1">
    <source>
        <dbReference type="EMBL" id="RDW14225.1"/>
    </source>
</evidence>
<protein>
    <recommendedName>
        <fullName evidence="3">MarR family transcriptional regulator</fullName>
    </recommendedName>
</protein>
<accession>A0A3D8PGA0</accession>
<gene>
    <name evidence="1" type="ORF">DIE28_03495</name>
</gene>
<evidence type="ECO:0008006" key="3">
    <source>
        <dbReference type="Google" id="ProtNLM"/>
    </source>
</evidence>
<dbReference type="AlphaFoldDB" id="A0A3D8PGA0"/>
<feature type="non-terminal residue" evidence="1">
    <location>
        <position position="97"/>
    </location>
</feature>
<dbReference type="Proteomes" id="UP000256679">
    <property type="component" value="Unassembled WGS sequence"/>
</dbReference>
<keyword evidence="2" id="KW-1185">Reference proteome</keyword>
<evidence type="ECO:0000313" key="2">
    <source>
        <dbReference type="Proteomes" id="UP000256679"/>
    </source>
</evidence>
<reference evidence="1 2" key="1">
    <citation type="submission" date="2018-05" db="EMBL/GenBank/DDBJ databases">
        <title>Whole genome sequencing of Paracoccus thiocyanatus SST.</title>
        <authorList>
            <person name="Ghosh W."/>
            <person name="Rameez M.J."/>
            <person name="Roy C."/>
        </authorList>
    </citation>
    <scope>NUCLEOTIDE SEQUENCE [LARGE SCALE GENOMIC DNA]</scope>
    <source>
        <strain evidence="1 2">SST</strain>
    </source>
</reference>
<dbReference type="EMBL" id="QFCQ01000011">
    <property type="protein sequence ID" value="RDW14225.1"/>
    <property type="molecule type" value="Genomic_DNA"/>
</dbReference>
<sequence>MTKLSDTQLVILSAAAQREDRNVLPLPGSLRGGAAAKVVGALLSRGLIAETTTDSQTKADAALNRIWRNDEDGRAILLHVTDAGFAAIGIEPDGGDG</sequence>
<proteinExistence type="predicted"/>
<organism evidence="1 2">
    <name type="scientific">Paracoccus thiocyanatus</name>
    <dbReference type="NCBI Taxonomy" id="34006"/>
    <lineage>
        <taxon>Bacteria</taxon>
        <taxon>Pseudomonadati</taxon>
        <taxon>Pseudomonadota</taxon>
        <taxon>Alphaproteobacteria</taxon>
        <taxon>Rhodobacterales</taxon>
        <taxon>Paracoccaceae</taxon>
        <taxon>Paracoccus</taxon>
    </lineage>
</organism>
<name>A0A3D8PGA0_9RHOB</name>
<comment type="caution">
    <text evidence="1">The sequence shown here is derived from an EMBL/GenBank/DDBJ whole genome shotgun (WGS) entry which is preliminary data.</text>
</comment>